<dbReference type="CDD" id="cd23837">
    <property type="entry name" value="UBCc_UBE2O"/>
    <property type="match status" value="1"/>
</dbReference>
<feature type="compositionally biased region" description="Polar residues" evidence="6">
    <location>
        <begin position="165"/>
        <end position="174"/>
    </location>
</feature>
<evidence type="ECO:0000256" key="4">
    <source>
        <dbReference type="ARBA" id="ARBA00022786"/>
    </source>
</evidence>
<keyword evidence="9" id="KW-1185">Reference proteome</keyword>
<evidence type="ECO:0000259" key="7">
    <source>
        <dbReference type="PROSITE" id="PS50127"/>
    </source>
</evidence>
<dbReference type="GO" id="GO:0005524">
    <property type="term" value="F:ATP binding"/>
    <property type="evidence" value="ECO:0007669"/>
    <property type="project" value="UniProtKB-KW"/>
</dbReference>
<keyword evidence="4" id="KW-0833">Ubl conjugation pathway</keyword>
<reference evidence="8" key="1">
    <citation type="journal article" date="2023" name="bioRxiv">
        <title>Improved chromosome-level genome assembly for marigold (Tagetes erecta).</title>
        <authorList>
            <person name="Jiang F."/>
            <person name="Yuan L."/>
            <person name="Wang S."/>
            <person name="Wang H."/>
            <person name="Xu D."/>
            <person name="Wang A."/>
            <person name="Fan W."/>
        </authorList>
    </citation>
    <scope>NUCLEOTIDE SEQUENCE</scope>
    <source>
        <strain evidence="8">WSJ</strain>
        <tissue evidence="8">Leaf</tissue>
    </source>
</reference>
<protein>
    <recommendedName>
        <fullName evidence="1">E2 ubiquitin-conjugating enzyme</fullName>
        <ecNumber evidence="1">2.3.2.23</ecNumber>
    </recommendedName>
</protein>
<comment type="caution">
    <text evidence="8">The sequence shown here is derived from an EMBL/GenBank/DDBJ whole genome shotgun (WGS) entry which is preliminary data.</text>
</comment>
<feature type="domain" description="UBC core" evidence="7">
    <location>
        <begin position="272"/>
        <end position="432"/>
    </location>
</feature>
<evidence type="ECO:0000256" key="6">
    <source>
        <dbReference type="SAM" id="MobiDB-lite"/>
    </source>
</evidence>
<dbReference type="GO" id="GO:0061631">
    <property type="term" value="F:ubiquitin conjugating enzyme activity"/>
    <property type="evidence" value="ECO:0007669"/>
    <property type="project" value="UniProtKB-EC"/>
</dbReference>
<dbReference type="SMART" id="SM00212">
    <property type="entry name" value="UBCc"/>
    <property type="match status" value="1"/>
</dbReference>
<sequence>MTTGICIPQNSKKRVFPGSSLDNHPLNHKHKLLKQNEDSREMISSGNMNIDGVQSSKEVKLDKKGKGVVISSTLGDAVELDSDDAYSDSCNGEYMNVSSDESEYEDEYAVLQSHFDSINLPTGIEASIPQFSGSMKKKNKMTSRTRHALRGFSSKKDQAEPTKGSKLSTGSGLQVQRHATEVQVKKLIKTQLHKGSSGLVGSSSDNRHDQLDGESEDGQIIDLGDETAVQDSDNNDEVPRKYKNFKKFDIVEDYSDHHYSQSSSAMMEPPRNWAKRIQEEWKILEKDLPDMIFVRVYESRMDLLRAVIMGAEGTPYHDGLFFFDVCFPKNYPYDPPQVHYHSGGLRINPNLYHSGKVCLSLLNTWVGSKNEKWTPGGSTMFQVLLSIQGLILNAKPYFNEPGYESSSGSVSGENKALQYNERTLVLSLKTMVYTMKKPPKHFENLVIGHFHDRARGILTSCKAYMEGMRVGCGADESKETGSRGFRNDVKGYMKTLVGAFTQIGVENLEEFVPPAQNLTQKIRAFFGI</sequence>
<keyword evidence="2" id="KW-0808">Transferase</keyword>
<dbReference type="Proteomes" id="UP001229421">
    <property type="component" value="Unassembled WGS sequence"/>
</dbReference>
<evidence type="ECO:0000256" key="3">
    <source>
        <dbReference type="ARBA" id="ARBA00022741"/>
    </source>
</evidence>
<dbReference type="SUPFAM" id="SSF54495">
    <property type="entry name" value="UBC-like"/>
    <property type="match status" value="1"/>
</dbReference>
<feature type="region of interest" description="Disordered" evidence="6">
    <location>
        <begin position="150"/>
        <end position="176"/>
    </location>
</feature>
<dbReference type="PANTHER" id="PTHR46116:SF41">
    <property type="entry name" value="UBIQUITIN-CONJUGATING ENZYME E2 25-RELATED"/>
    <property type="match status" value="1"/>
</dbReference>
<accession>A0AAD8P3M7</accession>
<organism evidence="8 9">
    <name type="scientific">Tagetes erecta</name>
    <name type="common">African marigold</name>
    <dbReference type="NCBI Taxonomy" id="13708"/>
    <lineage>
        <taxon>Eukaryota</taxon>
        <taxon>Viridiplantae</taxon>
        <taxon>Streptophyta</taxon>
        <taxon>Embryophyta</taxon>
        <taxon>Tracheophyta</taxon>
        <taxon>Spermatophyta</taxon>
        <taxon>Magnoliopsida</taxon>
        <taxon>eudicotyledons</taxon>
        <taxon>Gunneridae</taxon>
        <taxon>Pentapetalae</taxon>
        <taxon>asterids</taxon>
        <taxon>campanulids</taxon>
        <taxon>Asterales</taxon>
        <taxon>Asteraceae</taxon>
        <taxon>Asteroideae</taxon>
        <taxon>Heliantheae alliance</taxon>
        <taxon>Tageteae</taxon>
        <taxon>Tagetes</taxon>
    </lineage>
</organism>
<dbReference type="FunFam" id="3.10.110.10:FF:000028">
    <property type="entry name" value="Probable ubiquitin-conjugating enzyme E2 23"/>
    <property type="match status" value="1"/>
</dbReference>
<evidence type="ECO:0000256" key="1">
    <source>
        <dbReference type="ARBA" id="ARBA00012486"/>
    </source>
</evidence>
<dbReference type="AlphaFoldDB" id="A0AAD8P3M7"/>
<evidence type="ECO:0000256" key="5">
    <source>
        <dbReference type="ARBA" id="ARBA00022840"/>
    </source>
</evidence>
<keyword evidence="5" id="KW-0067">ATP-binding</keyword>
<name>A0AAD8P3M7_TARER</name>
<dbReference type="EMBL" id="JAUHHV010000003">
    <property type="protein sequence ID" value="KAK1430999.1"/>
    <property type="molecule type" value="Genomic_DNA"/>
</dbReference>
<evidence type="ECO:0000313" key="8">
    <source>
        <dbReference type="EMBL" id="KAK1430999.1"/>
    </source>
</evidence>
<evidence type="ECO:0000256" key="2">
    <source>
        <dbReference type="ARBA" id="ARBA00022679"/>
    </source>
</evidence>
<dbReference type="PANTHER" id="PTHR46116">
    <property type="entry name" value="(E3-INDEPENDENT) E2 UBIQUITIN-CONJUGATING ENZYME"/>
    <property type="match status" value="1"/>
</dbReference>
<evidence type="ECO:0000313" key="9">
    <source>
        <dbReference type="Proteomes" id="UP001229421"/>
    </source>
</evidence>
<dbReference type="InterPro" id="IPR000608">
    <property type="entry name" value="UBC"/>
</dbReference>
<gene>
    <name evidence="8" type="ORF">QVD17_14183</name>
</gene>
<keyword evidence="3" id="KW-0547">Nucleotide-binding</keyword>
<dbReference type="PROSITE" id="PS50127">
    <property type="entry name" value="UBC_2"/>
    <property type="match status" value="1"/>
</dbReference>
<dbReference type="EC" id="2.3.2.23" evidence="1"/>
<dbReference type="Pfam" id="PF00179">
    <property type="entry name" value="UQ_con"/>
    <property type="match status" value="1"/>
</dbReference>
<dbReference type="Gene3D" id="3.10.110.10">
    <property type="entry name" value="Ubiquitin Conjugating Enzyme"/>
    <property type="match status" value="1"/>
</dbReference>
<dbReference type="InterPro" id="IPR016135">
    <property type="entry name" value="UBQ-conjugating_enzyme/RWD"/>
</dbReference>
<proteinExistence type="predicted"/>
<feature type="region of interest" description="Disordered" evidence="6">
    <location>
        <begin position="195"/>
        <end position="218"/>
    </location>
</feature>